<organism evidence="9 10">
    <name type="scientific">Algivirga pacifica</name>
    <dbReference type="NCBI Taxonomy" id="1162670"/>
    <lineage>
        <taxon>Bacteria</taxon>
        <taxon>Pseudomonadati</taxon>
        <taxon>Bacteroidota</taxon>
        <taxon>Cytophagia</taxon>
        <taxon>Cytophagales</taxon>
        <taxon>Flammeovirgaceae</taxon>
        <taxon>Algivirga</taxon>
    </lineage>
</organism>
<evidence type="ECO:0000313" key="9">
    <source>
        <dbReference type="EMBL" id="GAA4836191.1"/>
    </source>
</evidence>
<feature type="domain" description="HTTM-like" evidence="8">
    <location>
        <begin position="1"/>
        <end position="243"/>
    </location>
</feature>
<dbReference type="InterPro" id="IPR053934">
    <property type="entry name" value="HTTM_dom"/>
</dbReference>
<keyword evidence="5" id="KW-1015">Disulfide bond</keyword>
<dbReference type="EMBL" id="BAABJX010000032">
    <property type="protein sequence ID" value="GAA4836191.1"/>
    <property type="molecule type" value="Genomic_DNA"/>
</dbReference>
<dbReference type="SMART" id="SM00752">
    <property type="entry name" value="HTTM"/>
    <property type="match status" value="1"/>
</dbReference>
<evidence type="ECO:0000313" key="10">
    <source>
        <dbReference type="Proteomes" id="UP001500298"/>
    </source>
</evidence>
<feature type="transmembrane region" description="Helical" evidence="7">
    <location>
        <begin position="122"/>
        <end position="141"/>
    </location>
</feature>
<dbReference type="Proteomes" id="UP001500298">
    <property type="component" value="Unassembled WGS sequence"/>
</dbReference>
<evidence type="ECO:0000256" key="3">
    <source>
        <dbReference type="ARBA" id="ARBA00022989"/>
    </source>
</evidence>
<dbReference type="Pfam" id="PF05090">
    <property type="entry name" value="HTTM"/>
    <property type="match status" value="1"/>
</dbReference>
<evidence type="ECO:0000256" key="4">
    <source>
        <dbReference type="ARBA" id="ARBA00023136"/>
    </source>
</evidence>
<name>A0ABP9D9M0_9BACT</name>
<keyword evidence="4 7" id="KW-0472">Membrane</keyword>
<evidence type="ECO:0000256" key="5">
    <source>
        <dbReference type="ARBA" id="ARBA00023157"/>
    </source>
</evidence>
<feature type="transmembrane region" description="Helical" evidence="7">
    <location>
        <begin position="84"/>
        <end position="101"/>
    </location>
</feature>
<gene>
    <name evidence="9" type="ORF">GCM10023331_21770</name>
</gene>
<keyword evidence="6" id="KW-0456">Lyase</keyword>
<evidence type="ECO:0000256" key="6">
    <source>
        <dbReference type="ARBA" id="ARBA00023239"/>
    </source>
</evidence>
<protein>
    <submittedName>
        <fullName evidence="9">HTTM domain-containing protein</fullName>
    </submittedName>
</protein>
<keyword evidence="3 7" id="KW-1133">Transmembrane helix</keyword>
<evidence type="ECO:0000256" key="7">
    <source>
        <dbReference type="SAM" id="Phobius"/>
    </source>
</evidence>
<keyword evidence="2 7" id="KW-0812">Transmembrane</keyword>
<dbReference type="PANTHER" id="PTHR12639:SF7">
    <property type="entry name" value="HTTM DOMAIN-CONTAINING PROTEIN"/>
    <property type="match status" value="1"/>
</dbReference>
<dbReference type="InterPro" id="IPR007782">
    <property type="entry name" value="VKG_COase"/>
</dbReference>
<reference evidence="10" key="1">
    <citation type="journal article" date="2019" name="Int. J. Syst. Evol. Microbiol.">
        <title>The Global Catalogue of Microorganisms (GCM) 10K type strain sequencing project: providing services to taxonomists for standard genome sequencing and annotation.</title>
        <authorList>
            <consortium name="The Broad Institute Genomics Platform"/>
            <consortium name="The Broad Institute Genome Sequencing Center for Infectious Disease"/>
            <person name="Wu L."/>
            <person name="Ma J."/>
        </authorList>
    </citation>
    <scope>NUCLEOTIDE SEQUENCE [LARGE SCALE GENOMIC DNA]</scope>
    <source>
        <strain evidence="10">JCM 18326</strain>
    </source>
</reference>
<dbReference type="InterPro" id="IPR053935">
    <property type="entry name" value="VKGC_lumenal_dom"/>
</dbReference>
<dbReference type="PANTHER" id="PTHR12639">
    <property type="entry name" value="VITAMIN K-DEPENDENT GAMMA-CARBOXYLASE"/>
    <property type="match status" value="1"/>
</dbReference>
<keyword evidence="10" id="KW-1185">Reference proteome</keyword>
<dbReference type="InterPro" id="IPR011020">
    <property type="entry name" value="HTTM-like"/>
</dbReference>
<feature type="transmembrane region" description="Helical" evidence="7">
    <location>
        <begin position="205"/>
        <end position="232"/>
    </location>
</feature>
<feature type="transmembrane region" description="Helical" evidence="7">
    <location>
        <begin position="43"/>
        <end position="64"/>
    </location>
</feature>
<evidence type="ECO:0000256" key="2">
    <source>
        <dbReference type="ARBA" id="ARBA00022692"/>
    </source>
</evidence>
<sequence length="419" mass="49182">MMVFSTLRFAYYGWIEAFYVSPAVHFPFYGFEWVTPFSATGMYILFGIMGFSALMIALGAFYRISTTLFFLSFTYIELIDKTYYLNHYYFVSLVGFIMIFLPAHRYYSIDVIRKPSLLLKEIPYWTIFIIQFQLAVVYFFAGLTKLNKDWLLNAMPLKIWLKAFLEVPIVGKFMGTTTAAYLFSWAGAFYDLTVPFFLWYRKSRWLAYIAVIGFHIMTWMMFPIGVFPWVMIGSTLIFFSPDFHQKILRGLQKILNVHITDRPRSESFKTSSLLKGGVALYIAVQLLVPLRFMLYPGYHLWTEQGFRFAWKVMFIEKVGYVTFHVKDPETGRHGEVYARDFLTPLQEKMMATQPDMILQFAHYIEEHYKAKGIKDPIVMAEAYVTLNGRASQLMIDPNRDLTKEEDSFAHKDWILPFKE</sequence>
<dbReference type="Pfam" id="PF22777">
    <property type="entry name" value="VKGC_lumenal_dom"/>
    <property type="match status" value="1"/>
</dbReference>
<comment type="caution">
    <text evidence="9">The sequence shown here is derived from an EMBL/GenBank/DDBJ whole genome shotgun (WGS) entry which is preliminary data.</text>
</comment>
<evidence type="ECO:0000256" key="1">
    <source>
        <dbReference type="ARBA" id="ARBA00004127"/>
    </source>
</evidence>
<accession>A0ABP9D9M0</accession>
<feature type="transmembrane region" description="Helical" evidence="7">
    <location>
        <begin position="179"/>
        <end position="198"/>
    </location>
</feature>
<feature type="transmembrane region" description="Helical" evidence="7">
    <location>
        <begin position="12"/>
        <end position="31"/>
    </location>
</feature>
<comment type="subcellular location">
    <subcellularLocation>
        <location evidence="1">Endomembrane system</location>
        <topology evidence="1">Multi-pass membrane protein</topology>
    </subcellularLocation>
</comment>
<proteinExistence type="predicted"/>
<evidence type="ECO:0000259" key="8">
    <source>
        <dbReference type="SMART" id="SM00752"/>
    </source>
</evidence>